<dbReference type="SUPFAM" id="SSF117892">
    <property type="entry name" value="Band 7/SPFH domain"/>
    <property type="match status" value="1"/>
</dbReference>
<feature type="domain" description="Band 7" evidence="4">
    <location>
        <begin position="15"/>
        <end position="176"/>
    </location>
</feature>
<dbReference type="OrthoDB" id="9792660at2"/>
<dbReference type="Pfam" id="PF01145">
    <property type="entry name" value="Band_7"/>
    <property type="match status" value="1"/>
</dbReference>
<feature type="signal peptide" evidence="3">
    <location>
        <begin position="1"/>
        <end position="20"/>
    </location>
</feature>
<keyword evidence="3" id="KW-0732">Signal</keyword>
<dbReference type="SMART" id="SM00244">
    <property type="entry name" value="PHB"/>
    <property type="match status" value="1"/>
</dbReference>
<proteinExistence type="predicted"/>
<keyword evidence="6" id="KW-1185">Reference proteome</keyword>
<reference evidence="6" key="1">
    <citation type="submission" date="2015-07" db="EMBL/GenBank/DDBJ databases">
        <title>Genome sequencing of Sunxiuqinia dokdonensis strain SK.</title>
        <authorList>
            <person name="Ahn S."/>
            <person name="Kim B.-C."/>
        </authorList>
    </citation>
    <scope>NUCLEOTIDE SEQUENCE [LARGE SCALE GENOMIC DNA]</scope>
    <source>
        <strain evidence="6">SK</strain>
    </source>
</reference>
<comment type="subcellular location">
    <subcellularLocation>
        <location evidence="1">Membrane</location>
        <topology evidence="1">Single-pass membrane protein</topology>
    </subcellularLocation>
</comment>
<dbReference type="PANTHER" id="PTHR42911">
    <property type="entry name" value="MODULATOR OF FTSH PROTEASE HFLC"/>
    <property type="match status" value="1"/>
</dbReference>
<evidence type="ECO:0000256" key="2">
    <source>
        <dbReference type="SAM" id="Coils"/>
    </source>
</evidence>
<organism evidence="5 6">
    <name type="scientific">Sunxiuqinia dokdonensis</name>
    <dbReference type="NCBI Taxonomy" id="1409788"/>
    <lineage>
        <taxon>Bacteria</taxon>
        <taxon>Pseudomonadati</taxon>
        <taxon>Bacteroidota</taxon>
        <taxon>Bacteroidia</taxon>
        <taxon>Marinilabiliales</taxon>
        <taxon>Prolixibacteraceae</taxon>
        <taxon>Sunxiuqinia</taxon>
    </lineage>
</organism>
<dbReference type="PROSITE" id="PS51257">
    <property type="entry name" value="PROKAR_LIPOPROTEIN"/>
    <property type="match status" value="1"/>
</dbReference>
<dbReference type="EMBL" id="LGIA01000063">
    <property type="protein sequence ID" value="KOH45854.1"/>
    <property type="molecule type" value="Genomic_DNA"/>
</dbReference>
<evidence type="ECO:0000256" key="1">
    <source>
        <dbReference type="ARBA" id="ARBA00004167"/>
    </source>
</evidence>
<dbReference type="PANTHER" id="PTHR42911:SF1">
    <property type="entry name" value="MODULATOR OF FTSH PROTEASE HFLC"/>
    <property type="match status" value="1"/>
</dbReference>
<feature type="chain" id="PRO_5005591564" description="Band 7 domain-containing protein" evidence="3">
    <location>
        <begin position="21"/>
        <end position="290"/>
    </location>
</feature>
<accession>A0A0L8VBN0</accession>
<dbReference type="InterPro" id="IPR000163">
    <property type="entry name" value="Prohibitin"/>
</dbReference>
<evidence type="ECO:0000259" key="4">
    <source>
        <dbReference type="SMART" id="SM00244"/>
    </source>
</evidence>
<dbReference type="Proteomes" id="UP000036958">
    <property type="component" value="Unassembled WGS sequence"/>
</dbReference>
<dbReference type="Gene3D" id="3.30.479.30">
    <property type="entry name" value="Band 7 domain"/>
    <property type="match status" value="1"/>
</dbReference>
<dbReference type="InterPro" id="IPR001107">
    <property type="entry name" value="Band_7"/>
</dbReference>
<evidence type="ECO:0000313" key="5">
    <source>
        <dbReference type="EMBL" id="KOH45854.1"/>
    </source>
</evidence>
<dbReference type="InterPro" id="IPR036013">
    <property type="entry name" value="Band_7/SPFH_dom_sf"/>
</dbReference>
<dbReference type="RefSeq" id="WP_053180876.1">
    <property type="nucleotide sequence ID" value="NZ_LGIA01000063.1"/>
</dbReference>
<feature type="coiled-coil region" evidence="2">
    <location>
        <begin position="195"/>
        <end position="242"/>
    </location>
</feature>
<keyword evidence="2" id="KW-0175">Coiled coil</keyword>
<name>A0A0L8VBN0_9BACT</name>
<dbReference type="GO" id="GO:0016020">
    <property type="term" value="C:membrane"/>
    <property type="evidence" value="ECO:0007669"/>
    <property type="project" value="UniProtKB-SubCell"/>
</dbReference>
<gene>
    <name evidence="5" type="ORF">NC99_13310</name>
</gene>
<protein>
    <recommendedName>
        <fullName evidence="4">Band 7 domain-containing protein</fullName>
    </recommendedName>
</protein>
<evidence type="ECO:0000256" key="3">
    <source>
        <dbReference type="SAM" id="SignalP"/>
    </source>
</evidence>
<comment type="caution">
    <text evidence="5">The sequence shown here is derived from an EMBL/GenBank/DDBJ whole genome shotgun (WGS) entry which is preliminary data.</text>
</comment>
<dbReference type="STRING" id="1409788.NC99_13310"/>
<dbReference type="AlphaFoldDB" id="A0A0L8VBN0"/>
<dbReference type="CDD" id="cd03401">
    <property type="entry name" value="SPFH_prohibitin"/>
    <property type="match status" value="1"/>
</dbReference>
<sequence length="290" mass="32526">MRKLVLITAVVALLSSCAVIRPGEVGLKVKYGKIQPGILTPGLHGRGIISTKIERFDTRVIEYSNKVGFHSSEGIEVTSEITLLYHLIPDSAQSIYQKFDGYYQSSLIINNLITAVRQEGLNHPAVELITKRNEVEQSVKDKLAETIGKYGFSIDLVLIKDIDLPSAITQTIQAKLNAEQVSKKTEIDLEIQRKNLDYQIEKEKKEAELDVAKKRIALDFVIEKQEREAERLLIEAESVKKSNDILNASLTDKVIEYKALEITRDLVRSPNSKIIVTDGKSPVIVNDQSR</sequence>
<evidence type="ECO:0000313" key="6">
    <source>
        <dbReference type="Proteomes" id="UP000036958"/>
    </source>
</evidence>